<dbReference type="PANTHER" id="PTHR43630:SF1">
    <property type="entry name" value="POLY-BETA-1,6-N-ACETYL-D-GLUCOSAMINE SYNTHASE"/>
    <property type="match status" value="1"/>
</dbReference>
<keyword evidence="4" id="KW-0812">Transmembrane</keyword>
<evidence type="ECO:0000256" key="4">
    <source>
        <dbReference type="SAM" id="Phobius"/>
    </source>
</evidence>
<name>A0A1F7Z0J1_9BACT</name>
<dbReference type="Gene3D" id="3.90.550.10">
    <property type="entry name" value="Spore Coat Polysaccharide Biosynthesis Protein SpsA, Chain A"/>
    <property type="match status" value="1"/>
</dbReference>
<dbReference type="SUPFAM" id="SSF53448">
    <property type="entry name" value="Nucleotide-diphospho-sugar transferases"/>
    <property type="match status" value="1"/>
</dbReference>
<dbReference type="Proteomes" id="UP000177169">
    <property type="component" value="Unassembled WGS sequence"/>
</dbReference>
<feature type="transmembrane region" description="Helical" evidence="4">
    <location>
        <begin position="372"/>
        <end position="393"/>
    </location>
</feature>
<dbReference type="STRING" id="1802505.A3D01_06615"/>
<organism evidence="5 6">
    <name type="scientific">Candidatus Woesebacteria bacterium RIFCSPHIGHO2_02_FULL_39_13</name>
    <dbReference type="NCBI Taxonomy" id="1802505"/>
    <lineage>
        <taxon>Bacteria</taxon>
        <taxon>Candidatus Woeseibacteriota</taxon>
    </lineage>
</organism>
<reference evidence="5 6" key="1">
    <citation type="journal article" date="2016" name="Nat. Commun.">
        <title>Thousands of microbial genomes shed light on interconnected biogeochemical processes in an aquifer system.</title>
        <authorList>
            <person name="Anantharaman K."/>
            <person name="Brown C.T."/>
            <person name="Hug L.A."/>
            <person name="Sharon I."/>
            <person name="Castelle C.J."/>
            <person name="Probst A.J."/>
            <person name="Thomas B.C."/>
            <person name="Singh A."/>
            <person name="Wilkins M.J."/>
            <person name="Karaoz U."/>
            <person name="Brodie E.L."/>
            <person name="Williams K.H."/>
            <person name="Hubbard S.S."/>
            <person name="Banfield J.F."/>
        </authorList>
    </citation>
    <scope>NUCLEOTIDE SEQUENCE [LARGE SCALE GENOMIC DNA]</scope>
</reference>
<feature type="transmembrane region" description="Helical" evidence="4">
    <location>
        <begin position="305"/>
        <end position="325"/>
    </location>
</feature>
<keyword evidence="3" id="KW-0808">Transferase</keyword>
<feature type="transmembrane region" description="Helical" evidence="4">
    <location>
        <begin position="6"/>
        <end position="32"/>
    </location>
</feature>
<feature type="transmembrane region" description="Helical" evidence="4">
    <location>
        <begin position="337"/>
        <end position="360"/>
    </location>
</feature>
<keyword evidence="2" id="KW-0328">Glycosyltransferase</keyword>
<dbReference type="PANTHER" id="PTHR43630">
    <property type="entry name" value="POLY-BETA-1,6-N-ACETYL-D-GLUCOSAMINE SYNTHASE"/>
    <property type="match status" value="1"/>
</dbReference>
<dbReference type="AlphaFoldDB" id="A0A1F7Z0J1"/>
<dbReference type="InterPro" id="IPR029044">
    <property type="entry name" value="Nucleotide-diphossugar_trans"/>
</dbReference>
<evidence type="ECO:0000256" key="2">
    <source>
        <dbReference type="ARBA" id="ARBA00022676"/>
    </source>
</evidence>
<dbReference type="GO" id="GO:0016757">
    <property type="term" value="F:glycosyltransferase activity"/>
    <property type="evidence" value="ECO:0007669"/>
    <property type="project" value="UniProtKB-KW"/>
</dbReference>
<comment type="caution">
    <text evidence="5">The sequence shown here is derived from an EMBL/GenBank/DDBJ whole genome shotgun (WGS) entry which is preliminary data.</text>
</comment>
<evidence type="ECO:0000313" key="5">
    <source>
        <dbReference type="EMBL" id="OGM33081.1"/>
    </source>
</evidence>
<gene>
    <name evidence="5" type="ORF">A3D01_06615</name>
</gene>
<evidence type="ECO:0000256" key="3">
    <source>
        <dbReference type="ARBA" id="ARBA00022679"/>
    </source>
</evidence>
<sequence>MHLNLTQLILLSVSVFLTVHGTITLIWMLYAWENPKSIKLRKAPKKYLSERYSFTAIVPVRHEETVIEDTIRAINSINYPDGLKEILIVVRHDDKETIQKAHKITTRLGNENIKVVVLVDSHPINKPISLNFGLKHARNQIITIFDAEDEPYLDIYNIVNTVMQKSKVDVVQSGVQLMNYDSYWFSPLNIMEYYLWFKSGLNFFTDHGRTTLLGGNSVFIKKEFLNKINGWDETCLTEDADIAIRLSLAGAKIKIIYDEKSVTREETPNSVESFVRQRTRWNQGFLQILAKGDWLKLPLIRQKLVTFYMLFAPFIPLLFFFYIPFGLWTTLIQQTPIVTAIITYVPFYILCAIILVQIVGLREFTKTYNYKFYWYLPVKVIASYFPYMALLVFSAGRSLVRFLISSNSWEKTTHLNIHRKNSLLERN</sequence>
<keyword evidence="4" id="KW-1133">Transmembrane helix</keyword>
<comment type="similarity">
    <text evidence="1">Belongs to the glycosyltransferase 2 family.</text>
</comment>
<accession>A0A1F7Z0J1</accession>
<dbReference type="Pfam" id="PF13641">
    <property type="entry name" value="Glyco_tranf_2_3"/>
    <property type="match status" value="1"/>
</dbReference>
<proteinExistence type="inferred from homology"/>
<dbReference type="EMBL" id="MGGR01000024">
    <property type="protein sequence ID" value="OGM33081.1"/>
    <property type="molecule type" value="Genomic_DNA"/>
</dbReference>
<protein>
    <recommendedName>
        <fullName evidence="7">Glycosyltransferase 2-like domain-containing protein</fullName>
    </recommendedName>
</protein>
<keyword evidence="4" id="KW-0472">Membrane</keyword>
<evidence type="ECO:0008006" key="7">
    <source>
        <dbReference type="Google" id="ProtNLM"/>
    </source>
</evidence>
<evidence type="ECO:0000313" key="6">
    <source>
        <dbReference type="Proteomes" id="UP000177169"/>
    </source>
</evidence>
<evidence type="ECO:0000256" key="1">
    <source>
        <dbReference type="ARBA" id="ARBA00006739"/>
    </source>
</evidence>